<name>A0A1J5RCV1_9ZZZZ</name>
<gene>
    <name evidence="1" type="ORF">GALL_321940</name>
</gene>
<dbReference type="EMBL" id="MLJW01000509">
    <property type="protein sequence ID" value="OIQ85957.1"/>
    <property type="molecule type" value="Genomic_DNA"/>
</dbReference>
<proteinExistence type="predicted"/>
<dbReference type="AlphaFoldDB" id="A0A1J5RCV1"/>
<dbReference type="Gene3D" id="1.20.120.1490">
    <property type="match status" value="1"/>
</dbReference>
<protein>
    <recommendedName>
        <fullName evidence="2">Periplasmic heavy metal sensor</fullName>
    </recommendedName>
</protein>
<sequence>MNKAFQRMALPLALAAAALWAPVHAAQPPAAAASAAPAWGPGAMAAYHGGYGPGMMGGCYGPGAMARYHGGYGPGAMAGFHGGYGPGAMAAFHGGYGPGMMGGWHGYGPGSWMTGSNRGAYGPALSDAQIKRIRAIEKTTFERQWALAGKMHELAFADVPARAGSRIDVDALMKQATALSNLRLQMLRNRLEAQQQIDAVLAKAQPAAQGTKP</sequence>
<comment type="caution">
    <text evidence="1">The sequence shown here is derived from an EMBL/GenBank/DDBJ whole genome shotgun (WGS) entry which is preliminary data.</text>
</comment>
<reference evidence="1" key="1">
    <citation type="submission" date="2016-10" db="EMBL/GenBank/DDBJ databases">
        <title>Sequence of Gallionella enrichment culture.</title>
        <authorList>
            <person name="Poehlein A."/>
            <person name="Muehling M."/>
            <person name="Daniel R."/>
        </authorList>
    </citation>
    <scope>NUCLEOTIDE SEQUENCE</scope>
</reference>
<evidence type="ECO:0008006" key="2">
    <source>
        <dbReference type="Google" id="ProtNLM"/>
    </source>
</evidence>
<organism evidence="1">
    <name type="scientific">mine drainage metagenome</name>
    <dbReference type="NCBI Taxonomy" id="410659"/>
    <lineage>
        <taxon>unclassified sequences</taxon>
        <taxon>metagenomes</taxon>
        <taxon>ecological metagenomes</taxon>
    </lineage>
</organism>
<accession>A0A1J5RCV1</accession>
<evidence type="ECO:0000313" key="1">
    <source>
        <dbReference type="EMBL" id="OIQ85957.1"/>
    </source>
</evidence>